<dbReference type="PANTHER" id="PTHR43827">
    <property type="entry name" value="2,5-DIKETO-D-GLUCONIC ACID REDUCTASE"/>
    <property type="match status" value="1"/>
</dbReference>
<dbReference type="RefSeq" id="WP_273739910.1">
    <property type="nucleotide sequence ID" value="NZ_JAQIVI010000315.1"/>
</dbReference>
<comment type="similarity">
    <text evidence="1">Belongs to the aldo/keto reductase family.</text>
</comment>
<dbReference type="InterPro" id="IPR018170">
    <property type="entry name" value="Aldo/ket_reductase_CS"/>
</dbReference>
<comment type="caution">
    <text evidence="5">The sequence shown here is derived from an EMBL/GenBank/DDBJ whole genome shotgun (WGS) entry which is preliminary data.</text>
</comment>
<dbReference type="InterPro" id="IPR020471">
    <property type="entry name" value="AKR"/>
</dbReference>
<evidence type="ECO:0000256" key="1">
    <source>
        <dbReference type="ARBA" id="ARBA00007905"/>
    </source>
</evidence>
<dbReference type="InterPro" id="IPR023210">
    <property type="entry name" value="NADP_OxRdtase_dom"/>
</dbReference>
<keyword evidence="3" id="KW-0560">Oxidoreductase</keyword>
<reference evidence="5 6" key="1">
    <citation type="journal article" date="2019" name="Int. J. Syst. Evol. Microbiol.">
        <title>The Global Catalogue of Microorganisms (GCM) 10K type strain sequencing project: providing services to taxonomists for standard genome sequencing and annotation.</title>
        <authorList>
            <consortium name="The Broad Institute Genomics Platform"/>
            <consortium name="The Broad Institute Genome Sequencing Center for Infectious Disease"/>
            <person name="Wu L."/>
            <person name="Ma J."/>
        </authorList>
    </citation>
    <scope>NUCLEOTIDE SEQUENCE [LARGE SCALE GENOMIC DNA]</scope>
    <source>
        <strain evidence="5 6">LMG 29247</strain>
    </source>
</reference>
<keyword evidence="6" id="KW-1185">Reference proteome</keyword>
<dbReference type="GO" id="GO:0016616">
    <property type="term" value="F:oxidoreductase activity, acting on the CH-OH group of donors, NAD or NADP as acceptor"/>
    <property type="evidence" value="ECO:0007669"/>
    <property type="project" value="UniProtKB-ARBA"/>
</dbReference>
<dbReference type="PRINTS" id="PR00069">
    <property type="entry name" value="ALDKETRDTASE"/>
</dbReference>
<evidence type="ECO:0000259" key="4">
    <source>
        <dbReference type="Pfam" id="PF00248"/>
    </source>
</evidence>
<gene>
    <name evidence="5" type="ORF">ACFQE6_18955</name>
</gene>
<accession>A0ABD5SPM8</accession>
<feature type="domain" description="NADP-dependent oxidoreductase" evidence="4">
    <location>
        <begin position="23"/>
        <end position="267"/>
    </location>
</feature>
<dbReference type="PROSITE" id="PS00798">
    <property type="entry name" value="ALDOKETO_REDUCTASE_1"/>
    <property type="match status" value="1"/>
</dbReference>
<evidence type="ECO:0000313" key="5">
    <source>
        <dbReference type="EMBL" id="MFC6766978.1"/>
    </source>
</evidence>
<protein>
    <submittedName>
        <fullName evidence="5">Aldo/keto reductase</fullName>
    </submittedName>
</protein>
<proteinExistence type="inferred from homology"/>
<dbReference type="Pfam" id="PF00248">
    <property type="entry name" value="Aldo_ket_red"/>
    <property type="match status" value="1"/>
</dbReference>
<evidence type="ECO:0000313" key="6">
    <source>
        <dbReference type="Proteomes" id="UP001596383"/>
    </source>
</evidence>
<dbReference type="PANTHER" id="PTHR43827:SF3">
    <property type="entry name" value="NADP-DEPENDENT OXIDOREDUCTASE DOMAIN-CONTAINING PROTEIN"/>
    <property type="match status" value="1"/>
</dbReference>
<dbReference type="InterPro" id="IPR036812">
    <property type="entry name" value="NAD(P)_OxRdtase_dom_sf"/>
</dbReference>
<dbReference type="AlphaFoldDB" id="A0ABD5SPM8"/>
<name>A0ABD5SPM8_9EURY</name>
<dbReference type="FunFam" id="3.20.20.100:FF:000002">
    <property type="entry name" value="2,5-diketo-D-gluconic acid reductase A"/>
    <property type="match status" value="1"/>
</dbReference>
<dbReference type="PROSITE" id="PS00062">
    <property type="entry name" value="ALDOKETO_REDUCTASE_2"/>
    <property type="match status" value="1"/>
</dbReference>
<evidence type="ECO:0000256" key="2">
    <source>
        <dbReference type="ARBA" id="ARBA00022857"/>
    </source>
</evidence>
<sequence length="280" mass="30716">MGTEDAEAIAPGTCPTASGMPMLGLGTWQNDDPEQCAESVRTALETGYRHIDTAQAYGNEDAVGDGIAAANVDREDVFLATKLWHSNLAYDDVIETARDSLDRLGVDSLDLLYVHWPSGTYDPEETLSALSELYDEGLIENVGVSNFLPDDLEVAADVCDAPLFANQVELHPLLPQERIRQACENDDIEVVGYSPLARGNVFNQPEIQDIAEKHDATEAQVSLAWAREKGVTPIPKATGAEHIRDNWESLTVELDQEDINAIDAIDETHREVDPDFAPWN</sequence>
<dbReference type="Proteomes" id="UP001596383">
    <property type="component" value="Unassembled WGS sequence"/>
</dbReference>
<dbReference type="Gene3D" id="3.20.20.100">
    <property type="entry name" value="NADP-dependent oxidoreductase domain"/>
    <property type="match status" value="1"/>
</dbReference>
<dbReference type="EMBL" id="JBHSWV010000315">
    <property type="protein sequence ID" value="MFC6766978.1"/>
    <property type="molecule type" value="Genomic_DNA"/>
</dbReference>
<dbReference type="PIRSF" id="PIRSF000097">
    <property type="entry name" value="AKR"/>
    <property type="match status" value="1"/>
</dbReference>
<evidence type="ECO:0000256" key="3">
    <source>
        <dbReference type="ARBA" id="ARBA00023002"/>
    </source>
</evidence>
<keyword evidence="2" id="KW-0521">NADP</keyword>
<organism evidence="5 6">
    <name type="scientific">Natrinema soli</name>
    <dbReference type="NCBI Taxonomy" id="1930624"/>
    <lineage>
        <taxon>Archaea</taxon>
        <taxon>Methanobacteriati</taxon>
        <taxon>Methanobacteriota</taxon>
        <taxon>Stenosarchaea group</taxon>
        <taxon>Halobacteria</taxon>
        <taxon>Halobacteriales</taxon>
        <taxon>Natrialbaceae</taxon>
        <taxon>Natrinema</taxon>
    </lineage>
</organism>
<dbReference type="SUPFAM" id="SSF51430">
    <property type="entry name" value="NAD(P)-linked oxidoreductase"/>
    <property type="match status" value="1"/>
</dbReference>